<proteinExistence type="predicted"/>
<comment type="caution">
    <text evidence="3">The sequence shown here is derived from an EMBL/GenBank/DDBJ whole genome shotgun (WGS) entry which is preliminary data.</text>
</comment>
<dbReference type="EMBL" id="VDLU01000001">
    <property type="protein sequence ID" value="TNJ29420.1"/>
    <property type="molecule type" value="Genomic_DNA"/>
</dbReference>
<feature type="compositionally biased region" description="Gly residues" evidence="2">
    <location>
        <begin position="503"/>
        <end position="514"/>
    </location>
</feature>
<dbReference type="SMART" id="SM00248">
    <property type="entry name" value="ANK"/>
    <property type="match status" value="9"/>
</dbReference>
<dbReference type="OrthoDB" id="341259at2759"/>
<evidence type="ECO:0000256" key="2">
    <source>
        <dbReference type="SAM" id="MobiDB-lite"/>
    </source>
</evidence>
<keyword evidence="1" id="KW-0040">ANK repeat</keyword>
<dbReference type="PANTHER" id="PTHR24120:SF4">
    <property type="entry name" value="GH07239P"/>
    <property type="match status" value="1"/>
</dbReference>
<dbReference type="SUPFAM" id="SSF48403">
    <property type="entry name" value="Ankyrin repeat"/>
    <property type="match status" value="2"/>
</dbReference>
<evidence type="ECO:0000313" key="3">
    <source>
        <dbReference type="EMBL" id="TNJ29420.1"/>
    </source>
</evidence>
<dbReference type="Proteomes" id="UP000315496">
    <property type="component" value="Chromosome 1"/>
</dbReference>
<dbReference type="AlphaFoldDB" id="A0A4Z1SUP8"/>
<feature type="repeat" description="ANK" evidence="1">
    <location>
        <begin position="222"/>
        <end position="245"/>
    </location>
</feature>
<protein>
    <submittedName>
        <fullName evidence="3">Ankyrin repeat protein 1</fullName>
    </submittedName>
</protein>
<dbReference type="InterPro" id="IPR036770">
    <property type="entry name" value="Ankyrin_rpt-contain_sf"/>
</dbReference>
<dbReference type="Pfam" id="PF12796">
    <property type="entry name" value="Ank_2"/>
    <property type="match status" value="2"/>
</dbReference>
<dbReference type="PROSITE" id="PS50088">
    <property type="entry name" value="ANK_REPEAT"/>
    <property type="match status" value="1"/>
</dbReference>
<feature type="region of interest" description="Disordered" evidence="2">
    <location>
        <begin position="503"/>
        <end position="561"/>
    </location>
</feature>
<feature type="compositionally biased region" description="Low complexity" evidence="2">
    <location>
        <begin position="530"/>
        <end position="549"/>
    </location>
</feature>
<reference evidence="3 4" key="1">
    <citation type="submission" date="2019-05" db="EMBL/GenBank/DDBJ databases">
        <title>The compact genome of Giardia muris reveals important steps in the evolution of intestinal protozoan parasites.</title>
        <authorList>
            <person name="Xu F."/>
            <person name="Jimenez-Gonzalez A."/>
            <person name="Einarsson E."/>
            <person name="Astvaldsson A."/>
            <person name="Peirasmaki D."/>
            <person name="Eckmann L."/>
            <person name="Andersson J.O."/>
            <person name="Svard S.G."/>
            <person name="Jerlstrom-Hultqvist J."/>
        </authorList>
    </citation>
    <scope>NUCLEOTIDE SEQUENCE [LARGE SCALE GENOMIC DNA]</scope>
    <source>
        <strain evidence="3 4">Roberts-Thomson</strain>
    </source>
</reference>
<dbReference type="PROSITE" id="PS50297">
    <property type="entry name" value="ANK_REP_REGION"/>
    <property type="match status" value="1"/>
</dbReference>
<sequence length="561" mass="61279">MTGLIQAVRKGHVNDIRQHFEEAGKRDGNGWTALLISVVENKPEATFLLAPLEQRLTNEASWSALMYAAYWGRLDCAQFLLGEVAMQSTSYLNGFCPGITALMIAVSKGRLELVTLLAPFEQRLVDSQGHTALWYAKALRDKQLIDLLDNEPSTHIDPPTAITPTLILAATIGDTQMAENLISQAGMSDLCGLTALMKAAQYGRHEIAQMLVQKEACSQDYHGRTALMYAAFNGRNDVLRLLVEKEQRMQDVRGRPALFYAIDNYHEDAALLLLNETDLRDDSGCTSFDLGAKRGKWDIAKRLLKKTSRFFEGLSATARRLRCEYCEAALLLEAHRRPVIPGCTLLMAHIILKDKSDFESYLHQIGRQDSAGWTALMFSVYTNQLEYVRFLLPFEAGLQTSRISPFAADISGGASALMVAAFLGDISSATLLAPLEGGLFNNRKETALLLALQEGRVECARLLADEAAVHEGDGRMHIEGIRRLVREQPDSLFKDVSSSCRYPGGGGHAEGTGEAGDAQPAPRPGPPVPDRAVVRAVGGPGARRAGLVGTPLRARSTWGTG</sequence>
<evidence type="ECO:0000256" key="1">
    <source>
        <dbReference type="PROSITE-ProRule" id="PRU00023"/>
    </source>
</evidence>
<dbReference type="PANTHER" id="PTHR24120">
    <property type="entry name" value="GH07239P"/>
    <property type="match status" value="1"/>
</dbReference>
<dbReference type="VEuPathDB" id="GiardiaDB:GMRT_10286"/>
<gene>
    <name evidence="3" type="ORF">GMRT_10286</name>
</gene>
<evidence type="ECO:0000313" key="4">
    <source>
        <dbReference type="Proteomes" id="UP000315496"/>
    </source>
</evidence>
<keyword evidence="4" id="KW-1185">Reference proteome</keyword>
<dbReference type="Gene3D" id="1.25.40.20">
    <property type="entry name" value="Ankyrin repeat-containing domain"/>
    <property type="match status" value="3"/>
</dbReference>
<organism evidence="3 4">
    <name type="scientific">Giardia muris</name>
    <dbReference type="NCBI Taxonomy" id="5742"/>
    <lineage>
        <taxon>Eukaryota</taxon>
        <taxon>Metamonada</taxon>
        <taxon>Diplomonadida</taxon>
        <taxon>Hexamitidae</taxon>
        <taxon>Giardiinae</taxon>
        <taxon>Giardia</taxon>
    </lineage>
</organism>
<name>A0A4Z1SUP8_GIAMU</name>
<accession>A0A4Z1SUP8</accession>
<dbReference type="InterPro" id="IPR002110">
    <property type="entry name" value="Ankyrin_rpt"/>
</dbReference>